<evidence type="ECO:0000259" key="2">
    <source>
        <dbReference type="Pfam" id="PF20736"/>
    </source>
</evidence>
<dbReference type="EMBL" id="PFMR01000193">
    <property type="protein sequence ID" value="PIZ16344.1"/>
    <property type="molecule type" value="Genomic_DNA"/>
</dbReference>
<dbReference type="Proteomes" id="UP000229307">
    <property type="component" value="Unassembled WGS sequence"/>
</dbReference>
<dbReference type="GO" id="GO:0016787">
    <property type="term" value="F:hydrolase activity"/>
    <property type="evidence" value="ECO:0007669"/>
    <property type="project" value="UniProtKB-KW"/>
</dbReference>
<dbReference type="InterPro" id="IPR012341">
    <property type="entry name" value="6hp_glycosidase-like_sf"/>
</dbReference>
<gene>
    <name evidence="4" type="ORF">COY52_07285</name>
</gene>
<dbReference type="Gene3D" id="1.50.10.10">
    <property type="match status" value="1"/>
</dbReference>
<dbReference type="InterPro" id="IPR008928">
    <property type="entry name" value="6-hairpin_glycosidase_sf"/>
</dbReference>
<evidence type="ECO:0000313" key="5">
    <source>
        <dbReference type="Proteomes" id="UP000229307"/>
    </source>
</evidence>
<dbReference type="GO" id="GO:0005975">
    <property type="term" value="P:carbohydrate metabolic process"/>
    <property type="evidence" value="ECO:0007669"/>
    <property type="project" value="InterPro"/>
</dbReference>
<dbReference type="InterPro" id="IPR049049">
    <property type="entry name" value="Beta-AFase-like_GH127_C"/>
</dbReference>
<dbReference type="InterPro" id="IPR049046">
    <property type="entry name" value="Beta-AFase-like_GH127_middle"/>
</dbReference>
<organism evidence="4 5">
    <name type="scientific">Candidatus Desantisbacteria bacterium CG_4_10_14_0_8_um_filter_48_22</name>
    <dbReference type="NCBI Taxonomy" id="1974543"/>
    <lineage>
        <taxon>Bacteria</taxon>
        <taxon>Candidatus Desantisiibacteriota</taxon>
    </lineage>
</organism>
<dbReference type="PANTHER" id="PTHR43465:SF1">
    <property type="entry name" value="NON-REDUCING END BETA-L-ARABINOFURANOSIDASE"/>
    <property type="match status" value="1"/>
</dbReference>
<dbReference type="AlphaFoldDB" id="A0A2M7S9Y5"/>
<dbReference type="Pfam" id="PF20736">
    <property type="entry name" value="Glyco_hydro127M"/>
    <property type="match status" value="1"/>
</dbReference>
<keyword evidence="4" id="KW-0378">Hydrolase</keyword>
<dbReference type="InterPro" id="IPR049174">
    <property type="entry name" value="Beta-AFase-like"/>
</dbReference>
<dbReference type="Pfam" id="PF07944">
    <property type="entry name" value="Beta-AFase-like_GH127_cat"/>
    <property type="match status" value="1"/>
</dbReference>
<protein>
    <submittedName>
        <fullName evidence="4">Glycoside hydrolase family 127 protein</fullName>
    </submittedName>
</protein>
<dbReference type="InterPro" id="IPR012878">
    <property type="entry name" value="Beta-AFase-like_GH127_cat"/>
</dbReference>
<dbReference type="SUPFAM" id="SSF48208">
    <property type="entry name" value="Six-hairpin glycosidases"/>
    <property type="match status" value="1"/>
</dbReference>
<comment type="caution">
    <text evidence="4">The sequence shown here is derived from an EMBL/GenBank/DDBJ whole genome shotgun (WGS) entry which is preliminary data.</text>
</comment>
<evidence type="ECO:0000259" key="1">
    <source>
        <dbReference type="Pfam" id="PF07944"/>
    </source>
</evidence>
<evidence type="ECO:0000259" key="3">
    <source>
        <dbReference type="Pfam" id="PF20737"/>
    </source>
</evidence>
<evidence type="ECO:0000313" key="4">
    <source>
        <dbReference type="EMBL" id="PIZ16344.1"/>
    </source>
</evidence>
<feature type="domain" description="Non-reducing end beta-L-arabinofuranosidase-like GH127 catalytic" evidence="1">
    <location>
        <begin position="28"/>
        <end position="399"/>
    </location>
</feature>
<sequence length="628" mass="70620">MENWKDAGVIDTSNSPNAKLKTIPVNAVKLGGFWKPRLDANRNASIMKLFKLLEENGVTDNFLIASGKKQAERRGPLFTDSDLYKWIEAASFVLQTSPSREISDAIGKAVEAIAGAQEPSGYLNSYFTGPHLAERLKGGGLNHEYYCSGHLIQAAIAHYRATGKRDLFDVAVKLADFWVENVGPDKEIKMYRDHPELEMAMVELYRTTRKKEYLEYAKKLLDNYEFPGYREMEPRRPTSSGHSVMACYLCCGAADYVAETGDEQVRAALDSLWQDVTMRKMFITGGVGSRHVWESFGQAYELPNLRAYAETCAAIANLMWNWRMLCVTGEARFADVAERVLYNGFLSGVSLDGVKYFYTNPLASLDKNIDLPHVSEERLEWHGCTCCPPNVQRMFASLPGYFYTTSREGIWVHFYGESAAGFRLSDGAQVRLAQNTAFPWDGRIEISVSLQQEKKFSLFLRIPGWCRKASVSINNKKISKPARPSSYLNLNRTWKKGDRVTLDLEMPAVLIEAHPRLDSARGAVAIQRGPVVYCVESTDNPGIPVPDIELGSAKLSCGFEKDLLGGIILVKGRVSYPADWKKIKPLYLPKGERKAGSRKKAEAKFIPYYAWANRGESQMQVWIPFHKE</sequence>
<reference evidence="5" key="1">
    <citation type="submission" date="2017-09" db="EMBL/GenBank/DDBJ databases">
        <title>Depth-based differentiation of microbial function through sediment-hosted aquifers and enrichment of novel symbionts in the deep terrestrial subsurface.</title>
        <authorList>
            <person name="Probst A.J."/>
            <person name="Ladd B."/>
            <person name="Jarett J.K."/>
            <person name="Geller-Mcgrath D.E."/>
            <person name="Sieber C.M.K."/>
            <person name="Emerson J.B."/>
            <person name="Anantharaman K."/>
            <person name="Thomas B.C."/>
            <person name="Malmstrom R."/>
            <person name="Stieglmeier M."/>
            <person name="Klingl A."/>
            <person name="Woyke T."/>
            <person name="Ryan C.M."/>
            <person name="Banfield J.F."/>
        </authorList>
    </citation>
    <scope>NUCLEOTIDE SEQUENCE [LARGE SCALE GENOMIC DNA]</scope>
</reference>
<dbReference type="PANTHER" id="PTHR43465">
    <property type="entry name" value="DUF1680 DOMAIN PROTEIN (AFU_ORTHOLOGUE AFUA_1G08910)"/>
    <property type="match status" value="1"/>
</dbReference>
<accession>A0A2M7S9Y5</accession>
<feature type="domain" description="Non-reducing end beta-L-arabinofuranosidase-like GH127 middle" evidence="2">
    <location>
        <begin position="409"/>
        <end position="506"/>
    </location>
</feature>
<dbReference type="Pfam" id="PF20737">
    <property type="entry name" value="Glyco_hydro127C"/>
    <property type="match status" value="1"/>
</dbReference>
<name>A0A2M7S9Y5_9BACT</name>
<feature type="domain" description="Non-reducing end beta-L-arabinofuranosidase-like GH127 C-terminal" evidence="3">
    <location>
        <begin position="510"/>
        <end position="624"/>
    </location>
</feature>
<proteinExistence type="predicted"/>